<dbReference type="AlphaFoldDB" id="A0A7S4E5V0"/>
<reference evidence="3" key="2">
    <citation type="submission" date="2021-11" db="EMBL/GenBank/DDBJ databases">
        <authorList>
            <consortium name="Genoscope - CEA"/>
            <person name="William W."/>
        </authorList>
    </citation>
    <scope>NUCLEOTIDE SEQUENCE</scope>
</reference>
<evidence type="ECO:0000313" key="3">
    <source>
        <dbReference type="EMBL" id="CAH0377326.1"/>
    </source>
</evidence>
<dbReference type="Proteomes" id="UP000789595">
    <property type="component" value="Unassembled WGS sequence"/>
</dbReference>
<feature type="region of interest" description="Disordered" evidence="1">
    <location>
        <begin position="457"/>
        <end position="490"/>
    </location>
</feature>
<evidence type="ECO:0000313" key="4">
    <source>
        <dbReference type="Proteomes" id="UP000789595"/>
    </source>
</evidence>
<gene>
    <name evidence="2" type="ORF">PCAL00307_LOCUS7847</name>
    <name evidence="3" type="ORF">PECAL_5P18880</name>
</gene>
<reference evidence="2" key="1">
    <citation type="submission" date="2021-01" db="EMBL/GenBank/DDBJ databases">
        <authorList>
            <person name="Corre E."/>
            <person name="Pelletier E."/>
            <person name="Niang G."/>
            <person name="Scheremetjew M."/>
            <person name="Finn R."/>
            <person name="Kale V."/>
            <person name="Holt S."/>
            <person name="Cochrane G."/>
            <person name="Meng A."/>
            <person name="Brown T."/>
            <person name="Cohen L."/>
        </authorList>
    </citation>
    <scope>NUCLEOTIDE SEQUENCE</scope>
    <source>
        <strain evidence="2">CCMP1756</strain>
    </source>
</reference>
<sequence>MAPAKKSGTRTSARVRKPPSVAGDFEYDMDRLSLRSRAKSRRVGTKRVGTKKASGNLCACGICGGRVSHKGNYRQDCKYRIANNLKCDASGKAAASRTASGVYYGGYPCACGGSTCGRVKYEGNYRQDCAYRIANDLECDASGKTAEYDAEYLARPEVKARHADPFGGHQANIAARTAKYHLAALEARRKHKLWKESLDPLQLKLVEDAEAAIQAVWDAESERWAEAKIYANGICASLAKSNPELAFIFGREWVGTRLICADDEWACSAMRVKDMGGLLIHATNVAPDRLELVDGEPFMLRPSRKEHQWGNTKFVYGSLSNDASLPISFVEVHNGKRFVSLAREQPASNAVYLYILDQRHAQYEDFHQVYRRGGIITQAMRFFARCCKPVDVARDTPGVTVLKIFWKEGAPDVPYVEVLYGEPLVPDFSLNWDAASPEARAFSERAVARAAELREKRKAKLEGRAPPARKRKAPATAPPAKRSKCSSQATIPTVMNRDLAALVAFLPDVPAWPEPAAPTPAAPPASDDAEMDLS</sequence>
<proteinExistence type="predicted"/>
<keyword evidence="4" id="KW-1185">Reference proteome</keyword>
<protein>
    <submittedName>
        <fullName evidence="2">Uncharacterized protein</fullName>
    </submittedName>
</protein>
<feature type="compositionally biased region" description="Pro residues" evidence="1">
    <location>
        <begin position="512"/>
        <end position="523"/>
    </location>
</feature>
<organism evidence="2">
    <name type="scientific">Pelagomonas calceolata</name>
    <dbReference type="NCBI Taxonomy" id="35677"/>
    <lineage>
        <taxon>Eukaryota</taxon>
        <taxon>Sar</taxon>
        <taxon>Stramenopiles</taxon>
        <taxon>Ochrophyta</taxon>
        <taxon>Pelagophyceae</taxon>
        <taxon>Pelagomonadales</taxon>
        <taxon>Pelagomonadaceae</taxon>
        <taxon>Pelagomonas</taxon>
    </lineage>
</organism>
<name>A0A7S4E5V0_9STRA</name>
<feature type="region of interest" description="Disordered" evidence="1">
    <location>
        <begin position="512"/>
        <end position="534"/>
    </location>
</feature>
<feature type="region of interest" description="Disordered" evidence="1">
    <location>
        <begin position="1"/>
        <end position="22"/>
    </location>
</feature>
<evidence type="ECO:0000313" key="2">
    <source>
        <dbReference type="EMBL" id="CAE0692411.1"/>
    </source>
</evidence>
<accession>A0A7S4E5V0</accession>
<evidence type="ECO:0000256" key="1">
    <source>
        <dbReference type="SAM" id="MobiDB-lite"/>
    </source>
</evidence>
<dbReference type="EMBL" id="CAKKNE010000005">
    <property type="protein sequence ID" value="CAH0377326.1"/>
    <property type="molecule type" value="Genomic_DNA"/>
</dbReference>
<dbReference type="EMBL" id="HBIW01009206">
    <property type="protein sequence ID" value="CAE0692411.1"/>
    <property type="molecule type" value="Transcribed_RNA"/>
</dbReference>